<dbReference type="STRING" id="373668.SAMN05421786_1011209"/>
<dbReference type="RefSeq" id="WP_076550644.1">
    <property type="nucleotide sequence ID" value="NZ_FTOL01000001.1"/>
</dbReference>
<reference evidence="2" key="1">
    <citation type="submission" date="2017-01" db="EMBL/GenBank/DDBJ databases">
        <authorList>
            <person name="Varghese N."/>
            <person name="Submissions S."/>
        </authorList>
    </citation>
    <scope>NUCLEOTIDE SEQUENCE [LARGE SCALE GENOMIC DNA]</scope>
    <source>
        <strain evidence="2">DSM 18017</strain>
    </source>
</reference>
<accession>A0A1N7LD32</accession>
<dbReference type="AlphaFoldDB" id="A0A1N7LD32"/>
<name>A0A1N7LD32_9FLAO</name>
<dbReference type="EMBL" id="FTOL01000001">
    <property type="protein sequence ID" value="SIS71734.1"/>
    <property type="molecule type" value="Genomic_DNA"/>
</dbReference>
<keyword evidence="2" id="KW-1185">Reference proteome</keyword>
<gene>
    <name evidence="1" type="ORF">SAMN05421786_1011209</name>
</gene>
<dbReference type="Proteomes" id="UP000186744">
    <property type="component" value="Unassembled WGS sequence"/>
</dbReference>
<evidence type="ECO:0000313" key="2">
    <source>
        <dbReference type="Proteomes" id="UP000186744"/>
    </source>
</evidence>
<evidence type="ECO:0000313" key="1">
    <source>
        <dbReference type="EMBL" id="SIS71734.1"/>
    </source>
</evidence>
<sequence length="127" mass="15505">MYNRVENEKFSIKEFFTNLLNELVEDPEDFYISSLGVIQYEAIEKKIEFNDSFQKKREKEFNHEITFDSEYSENRDQIELYVFSPALIDPDIFDYLECVWSLVKSEYLTEKVLFRELYFLKEKSVRF</sequence>
<proteinExistence type="predicted"/>
<protein>
    <submittedName>
        <fullName evidence="1">Uncharacterized protein</fullName>
    </submittedName>
</protein>
<organism evidence="1 2">
    <name type="scientific">Chryseobacterium ureilyticum</name>
    <dbReference type="NCBI Taxonomy" id="373668"/>
    <lineage>
        <taxon>Bacteria</taxon>
        <taxon>Pseudomonadati</taxon>
        <taxon>Bacteroidota</taxon>
        <taxon>Flavobacteriia</taxon>
        <taxon>Flavobacteriales</taxon>
        <taxon>Weeksellaceae</taxon>
        <taxon>Chryseobacterium group</taxon>
        <taxon>Chryseobacterium</taxon>
    </lineage>
</organism>